<feature type="transmembrane region" description="Helical" evidence="1">
    <location>
        <begin position="84"/>
        <end position="104"/>
    </location>
</feature>
<dbReference type="InterPro" id="IPR036938">
    <property type="entry name" value="PAP2/HPO_sf"/>
</dbReference>
<feature type="transmembrane region" description="Helical" evidence="1">
    <location>
        <begin position="12"/>
        <end position="30"/>
    </location>
</feature>
<dbReference type="STRING" id="1379.HMPREF3186_00909"/>
<feature type="transmembrane region" description="Helical" evidence="1">
    <location>
        <begin position="116"/>
        <end position="136"/>
    </location>
</feature>
<dbReference type="Proteomes" id="UP000070355">
    <property type="component" value="Unassembled WGS sequence"/>
</dbReference>
<sequence>MKNRMKKLSVLTYLKILVFIALAVVAIKFPNNDFDRVIADLLEIKALEQIAKIISLVFNDKLLLLIMILLTGFLVWIKEFKKAVFIFFSAGFGGFFLATFKYSIQRGRPLPELHDGFSFPSGHSTFVVLFFLALLFVINKKEILSVIATFAIIAVPISRMILGAHFISDVTAGLLLGSIIVDFMKVYYENIYNILMRVLGKTNE</sequence>
<evidence type="ECO:0000259" key="2">
    <source>
        <dbReference type="SMART" id="SM00014"/>
    </source>
</evidence>
<keyword evidence="1" id="KW-1133">Transmembrane helix</keyword>
<comment type="caution">
    <text evidence="3">The sequence shown here is derived from an EMBL/GenBank/DDBJ whole genome shotgun (WGS) entry which is preliminary data.</text>
</comment>
<evidence type="ECO:0000256" key="1">
    <source>
        <dbReference type="SAM" id="Phobius"/>
    </source>
</evidence>
<dbReference type="SMART" id="SM00014">
    <property type="entry name" value="acidPPc"/>
    <property type="match status" value="1"/>
</dbReference>
<gene>
    <name evidence="3" type="ORF">HMPREF3186_00909</name>
</gene>
<feature type="transmembrane region" description="Helical" evidence="1">
    <location>
        <begin position="50"/>
        <end position="77"/>
    </location>
</feature>
<feature type="transmembrane region" description="Helical" evidence="1">
    <location>
        <begin position="143"/>
        <end position="164"/>
    </location>
</feature>
<organism evidence="3 4">
    <name type="scientific">Gemella haemolysans</name>
    <dbReference type="NCBI Taxonomy" id="1379"/>
    <lineage>
        <taxon>Bacteria</taxon>
        <taxon>Bacillati</taxon>
        <taxon>Bacillota</taxon>
        <taxon>Bacilli</taxon>
        <taxon>Bacillales</taxon>
        <taxon>Gemellaceae</taxon>
        <taxon>Gemella</taxon>
    </lineage>
</organism>
<proteinExistence type="predicted"/>
<feature type="domain" description="Phosphatidic acid phosphatase type 2/haloperoxidase" evidence="2">
    <location>
        <begin position="83"/>
        <end position="185"/>
    </location>
</feature>
<dbReference type="Gene3D" id="1.20.144.10">
    <property type="entry name" value="Phosphatidic acid phosphatase type 2/haloperoxidase"/>
    <property type="match status" value="1"/>
</dbReference>
<dbReference type="Pfam" id="PF01569">
    <property type="entry name" value="PAP2"/>
    <property type="match status" value="1"/>
</dbReference>
<protein>
    <submittedName>
        <fullName evidence="3">PAP2 family protein</fullName>
    </submittedName>
</protein>
<dbReference type="SUPFAM" id="SSF48317">
    <property type="entry name" value="Acid phosphatase/Vanadium-dependent haloperoxidase"/>
    <property type="match status" value="1"/>
</dbReference>
<feature type="transmembrane region" description="Helical" evidence="1">
    <location>
        <begin position="170"/>
        <end position="188"/>
    </location>
</feature>
<dbReference type="EMBL" id="LSDC01000060">
    <property type="protein sequence ID" value="KXB60113.1"/>
    <property type="molecule type" value="Genomic_DNA"/>
</dbReference>
<evidence type="ECO:0000313" key="3">
    <source>
        <dbReference type="EMBL" id="KXB60113.1"/>
    </source>
</evidence>
<keyword evidence="1" id="KW-0472">Membrane</keyword>
<dbReference type="PANTHER" id="PTHR14969:SF13">
    <property type="entry name" value="AT30094P"/>
    <property type="match status" value="1"/>
</dbReference>
<reference evidence="4" key="1">
    <citation type="submission" date="2016-01" db="EMBL/GenBank/DDBJ databases">
        <authorList>
            <person name="Mitreva M."/>
            <person name="Pepin K.H."/>
            <person name="Mihindukulasuriya K.A."/>
            <person name="Fulton R."/>
            <person name="Fronick C."/>
            <person name="O'Laughlin M."/>
            <person name="Miner T."/>
            <person name="Herter B."/>
            <person name="Rosa B.A."/>
            <person name="Cordes M."/>
            <person name="Tomlinson C."/>
            <person name="Wollam A."/>
            <person name="Palsikar V.B."/>
            <person name="Mardis E.R."/>
            <person name="Wilson R.K."/>
        </authorList>
    </citation>
    <scope>NUCLEOTIDE SEQUENCE [LARGE SCALE GENOMIC DNA]</scope>
    <source>
        <strain evidence="4">DNF01167</strain>
    </source>
</reference>
<dbReference type="AlphaFoldDB" id="A0A133ZXF2"/>
<dbReference type="PANTHER" id="PTHR14969">
    <property type="entry name" value="SPHINGOSINE-1-PHOSPHATE PHOSPHOHYDROLASE"/>
    <property type="match status" value="1"/>
</dbReference>
<dbReference type="PATRIC" id="fig|1379.3.peg.891"/>
<evidence type="ECO:0000313" key="4">
    <source>
        <dbReference type="Proteomes" id="UP000070355"/>
    </source>
</evidence>
<name>A0A133ZXF2_9BACL</name>
<accession>A0A133ZXF2</accession>
<keyword evidence="1" id="KW-0812">Transmembrane</keyword>
<dbReference type="InterPro" id="IPR000326">
    <property type="entry name" value="PAP2/HPO"/>
</dbReference>